<dbReference type="Pfam" id="PF18024">
    <property type="entry name" value="HTH_50"/>
    <property type="match status" value="1"/>
</dbReference>
<dbReference type="InterPro" id="IPR025662">
    <property type="entry name" value="Sigma_54_int_dom_ATP-bd_1"/>
</dbReference>
<evidence type="ECO:0000259" key="6">
    <source>
        <dbReference type="PROSITE" id="PS50045"/>
    </source>
</evidence>
<dbReference type="Gene3D" id="3.40.50.300">
    <property type="entry name" value="P-loop containing nucleotide triphosphate hydrolases"/>
    <property type="match status" value="1"/>
</dbReference>
<dbReference type="EMBL" id="JAGIKX010000042">
    <property type="protein sequence ID" value="MBP2258933.1"/>
    <property type="molecule type" value="Genomic_DNA"/>
</dbReference>
<dbReference type="Pfam" id="PF00158">
    <property type="entry name" value="Sigma54_activat"/>
    <property type="match status" value="1"/>
</dbReference>
<dbReference type="InterPro" id="IPR009057">
    <property type="entry name" value="Homeodomain-like_sf"/>
</dbReference>
<gene>
    <name evidence="7" type="ORF">J2Z81_002921</name>
</gene>
<keyword evidence="2" id="KW-0058">Aromatic hydrocarbons catabolism</keyword>
<dbReference type="InterPro" id="IPR058031">
    <property type="entry name" value="AAA_lid_NorR"/>
</dbReference>
<evidence type="ECO:0000256" key="4">
    <source>
        <dbReference type="ARBA" id="ARBA00029500"/>
    </source>
</evidence>
<dbReference type="SUPFAM" id="SSF52540">
    <property type="entry name" value="P-loop containing nucleoside triphosphate hydrolases"/>
    <property type="match status" value="1"/>
</dbReference>
<comment type="caution">
    <text evidence="7">The sequence shown here is derived from an EMBL/GenBank/DDBJ whole genome shotgun (WGS) entry which is preliminary data.</text>
</comment>
<dbReference type="InterPro" id="IPR003593">
    <property type="entry name" value="AAA+_ATPase"/>
</dbReference>
<dbReference type="SUPFAM" id="SSF46689">
    <property type="entry name" value="Homeodomain-like"/>
    <property type="match status" value="1"/>
</dbReference>
<accession>A0ABS4SBP8</accession>
<dbReference type="InterPro" id="IPR027417">
    <property type="entry name" value="P-loop_NTPase"/>
</dbReference>
<dbReference type="CDD" id="cd00009">
    <property type="entry name" value="AAA"/>
    <property type="match status" value="1"/>
</dbReference>
<feature type="coiled-coil region" evidence="5">
    <location>
        <begin position="117"/>
        <end position="144"/>
    </location>
</feature>
<dbReference type="PROSITE" id="PS50045">
    <property type="entry name" value="SIGMA54_INTERACT_4"/>
    <property type="match status" value="1"/>
</dbReference>
<sequence>MQSLYLLPNSEEEIIESYDEDIIVTKRDGTIIKVTRKSGLYYDLSAEELLGQSVYELESKGIFTPAITPLVLKQKKKVAIVQIASNNRKVLITGIPLFNEFQEVEFVISYSYDVSELRLMQEYLAEFEDEMSTVKEELALLRKESLHVEGFICESKSMKQILKMIDKIAPLQVSVVLEGESGVGKTALAKIIHKQSTKKAGPFVTVDCGIIPDALFKRELIGGLDAEGTKKIGFLQMAQSGTLYLQGIDELSLASQTTLLKELQRTNGNFRIITAAEQSLEDLMAAKQFREDLFYYLHVVPIHVLPLRERPEDLRKAFEIYLEKYNGMYQQNKKLSDPLFHSLLYMRWERNFMEVKNLMERLVVQSESAMITEDDLPAEYIQQHVGIDSIEMEGHPLPAILEKVEKEVLLKAQKQYKTTTEMADYLGISQASVVRKLKKYFD</sequence>
<proteinExistence type="predicted"/>
<dbReference type="RefSeq" id="WP_226371643.1">
    <property type="nucleotide sequence ID" value="NZ_JAGIKX010000042.1"/>
</dbReference>
<dbReference type="InterPro" id="IPR002078">
    <property type="entry name" value="Sigma_54_int"/>
</dbReference>
<dbReference type="Pfam" id="PF25601">
    <property type="entry name" value="AAA_lid_14"/>
    <property type="match status" value="1"/>
</dbReference>
<evidence type="ECO:0000313" key="7">
    <source>
        <dbReference type="EMBL" id="MBP2258933.1"/>
    </source>
</evidence>
<keyword evidence="3" id="KW-0067">ATP-binding</keyword>
<evidence type="ECO:0000313" key="8">
    <source>
        <dbReference type="Proteomes" id="UP001519294"/>
    </source>
</evidence>
<evidence type="ECO:0000256" key="3">
    <source>
        <dbReference type="ARBA" id="ARBA00022840"/>
    </source>
</evidence>
<evidence type="ECO:0000256" key="1">
    <source>
        <dbReference type="ARBA" id="ARBA00022741"/>
    </source>
</evidence>
<evidence type="ECO:0000256" key="5">
    <source>
        <dbReference type="SAM" id="Coils"/>
    </source>
</evidence>
<dbReference type="PANTHER" id="PTHR32071">
    <property type="entry name" value="TRANSCRIPTIONAL REGULATORY PROTEIN"/>
    <property type="match status" value="1"/>
</dbReference>
<keyword evidence="1" id="KW-0547">Nucleotide-binding</keyword>
<dbReference type="InterPro" id="IPR030828">
    <property type="entry name" value="HTH_TyrR"/>
</dbReference>
<dbReference type="InterPro" id="IPR000014">
    <property type="entry name" value="PAS"/>
</dbReference>
<keyword evidence="8" id="KW-1185">Reference proteome</keyword>
<organism evidence="7 8">
    <name type="scientific">Virgibacillus alimentarius</name>
    <dbReference type="NCBI Taxonomy" id="698769"/>
    <lineage>
        <taxon>Bacteria</taxon>
        <taxon>Bacillati</taxon>
        <taxon>Bacillota</taxon>
        <taxon>Bacilli</taxon>
        <taxon>Bacillales</taxon>
        <taxon>Bacillaceae</taxon>
        <taxon>Virgibacillus</taxon>
    </lineage>
</organism>
<dbReference type="SMART" id="SM00382">
    <property type="entry name" value="AAA"/>
    <property type="match status" value="1"/>
</dbReference>
<feature type="domain" description="Sigma-54 factor interaction" evidence="6">
    <location>
        <begin position="151"/>
        <end position="364"/>
    </location>
</feature>
<dbReference type="InterPro" id="IPR035965">
    <property type="entry name" value="PAS-like_dom_sf"/>
</dbReference>
<keyword evidence="5" id="KW-0175">Coiled coil</keyword>
<dbReference type="CDD" id="cd00130">
    <property type="entry name" value="PAS"/>
    <property type="match status" value="1"/>
</dbReference>
<dbReference type="Proteomes" id="UP001519294">
    <property type="component" value="Unassembled WGS sequence"/>
</dbReference>
<dbReference type="SUPFAM" id="SSF55785">
    <property type="entry name" value="PYP-like sensor domain (PAS domain)"/>
    <property type="match status" value="1"/>
</dbReference>
<dbReference type="Gene3D" id="3.30.450.20">
    <property type="entry name" value="PAS domain"/>
    <property type="match status" value="1"/>
</dbReference>
<evidence type="ECO:0000256" key="2">
    <source>
        <dbReference type="ARBA" id="ARBA00022797"/>
    </source>
</evidence>
<protein>
    <recommendedName>
        <fullName evidence="4">HTH-type transcriptional regulatory protein TyrR</fullName>
    </recommendedName>
</protein>
<reference evidence="7 8" key="1">
    <citation type="submission" date="2021-03" db="EMBL/GenBank/DDBJ databases">
        <title>Genomic Encyclopedia of Type Strains, Phase IV (KMG-IV): sequencing the most valuable type-strain genomes for metagenomic binning, comparative biology and taxonomic classification.</title>
        <authorList>
            <person name="Goeker M."/>
        </authorList>
    </citation>
    <scope>NUCLEOTIDE SEQUENCE [LARGE SCALE GENOMIC DNA]</scope>
    <source>
        <strain evidence="7 8">DSM 25790</strain>
    </source>
</reference>
<dbReference type="Gene3D" id="1.10.10.60">
    <property type="entry name" value="Homeodomain-like"/>
    <property type="match status" value="1"/>
</dbReference>
<dbReference type="Gene3D" id="1.10.8.60">
    <property type="match status" value="1"/>
</dbReference>
<name>A0ABS4SBP8_9BACI</name>
<dbReference type="PROSITE" id="PS00675">
    <property type="entry name" value="SIGMA54_INTERACT_1"/>
    <property type="match status" value="1"/>
</dbReference>